<keyword evidence="1" id="KW-1133">Transmembrane helix</keyword>
<dbReference type="Proteomes" id="UP000322214">
    <property type="component" value="Chromosome"/>
</dbReference>
<dbReference type="RefSeq" id="WP_075084059.1">
    <property type="nucleotide sequence ID" value="NZ_CP042912.1"/>
</dbReference>
<feature type="transmembrane region" description="Helical" evidence="1">
    <location>
        <begin position="150"/>
        <end position="167"/>
    </location>
</feature>
<sequence length="248" mass="28455">MAKMLTGGAGSSPKFRLRLPPAESSTVLALLAGLLGLFAMRSGDFGLYPMLMLSVLFIGGVWSKRAWLIWMTIGILVFLTYFTARTYSGLRSFRPDDVVKALTLMLFAAASLRFLESHRFRNAFYPDAKIGKKPQSGIRFEFPSLLGGRWWAIPLALLLAALFLEWFPLERHPLRQFRIRPREARLIFITLMLFFAWFVCRSAIGMLVRWRMKPAQADVHCRSLVAKEFWRDISGFERRRAKLKSKDG</sequence>
<name>A0A5B9PFM8_9BACT</name>
<dbReference type="EMBL" id="CP042912">
    <property type="protein sequence ID" value="QEG24359.1"/>
    <property type="molecule type" value="Genomic_DNA"/>
</dbReference>
<keyword evidence="3" id="KW-1185">Reference proteome</keyword>
<protein>
    <submittedName>
        <fullName evidence="2">Uncharacterized protein</fullName>
    </submittedName>
</protein>
<dbReference type="STRING" id="980251.GCA_001642875_01293"/>
<accession>A0A5B9PFM8</accession>
<feature type="transmembrane region" description="Helical" evidence="1">
    <location>
        <begin position="20"/>
        <end position="38"/>
    </location>
</feature>
<keyword evidence="1" id="KW-0812">Transmembrane</keyword>
<evidence type="ECO:0000256" key="1">
    <source>
        <dbReference type="SAM" id="Phobius"/>
    </source>
</evidence>
<reference evidence="2 3" key="1">
    <citation type="submission" date="2019-08" db="EMBL/GenBank/DDBJ databases">
        <title>Deep-cultivation of Planctomycetes and their phenomic and genomic characterization uncovers novel biology.</title>
        <authorList>
            <person name="Wiegand S."/>
            <person name="Jogler M."/>
            <person name="Boedeker C."/>
            <person name="Pinto D."/>
            <person name="Vollmers J."/>
            <person name="Rivas-Marin E."/>
            <person name="Kohn T."/>
            <person name="Peeters S.H."/>
            <person name="Heuer A."/>
            <person name="Rast P."/>
            <person name="Oberbeckmann S."/>
            <person name="Bunk B."/>
            <person name="Jeske O."/>
            <person name="Meyerdierks A."/>
            <person name="Storesund J.E."/>
            <person name="Kallscheuer N."/>
            <person name="Luecker S."/>
            <person name="Lage O.M."/>
            <person name="Pohl T."/>
            <person name="Merkel B.J."/>
            <person name="Hornburger P."/>
            <person name="Mueller R.-W."/>
            <person name="Bruemmer F."/>
            <person name="Labrenz M."/>
            <person name="Spormann A.M."/>
            <person name="Op den Camp H."/>
            <person name="Overmann J."/>
            <person name="Amann R."/>
            <person name="Jetten M.S.M."/>
            <person name="Mascher T."/>
            <person name="Medema M.H."/>
            <person name="Devos D.P."/>
            <person name="Kaster A.-K."/>
            <person name="Ovreas L."/>
            <person name="Rohde M."/>
            <person name="Galperin M.Y."/>
            <person name="Jogler C."/>
        </authorList>
    </citation>
    <scope>NUCLEOTIDE SEQUENCE [LARGE SCALE GENOMIC DNA]</scope>
    <source>
        <strain evidence="2 3">FC18</strain>
    </source>
</reference>
<dbReference type="AlphaFoldDB" id="A0A5B9PFM8"/>
<keyword evidence="1" id="KW-0472">Membrane</keyword>
<feature type="transmembrane region" description="Helical" evidence="1">
    <location>
        <begin position="68"/>
        <end position="86"/>
    </location>
</feature>
<organism evidence="2 3">
    <name type="scientific">Mariniblastus fucicola</name>
    <dbReference type="NCBI Taxonomy" id="980251"/>
    <lineage>
        <taxon>Bacteria</taxon>
        <taxon>Pseudomonadati</taxon>
        <taxon>Planctomycetota</taxon>
        <taxon>Planctomycetia</taxon>
        <taxon>Pirellulales</taxon>
        <taxon>Pirellulaceae</taxon>
        <taxon>Mariniblastus</taxon>
    </lineage>
</organism>
<feature type="transmembrane region" description="Helical" evidence="1">
    <location>
        <begin position="45"/>
        <end position="62"/>
    </location>
</feature>
<feature type="transmembrane region" description="Helical" evidence="1">
    <location>
        <begin position="187"/>
        <end position="208"/>
    </location>
</feature>
<proteinExistence type="predicted"/>
<feature type="transmembrane region" description="Helical" evidence="1">
    <location>
        <begin position="98"/>
        <end position="115"/>
    </location>
</feature>
<evidence type="ECO:0000313" key="2">
    <source>
        <dbReference type="EMBL" id="QEG24359.1"/>
    </source>
</evidence>
<dbReference type="KEGG" id="mff:MFFC18_42780"/>
<gene>
    <name evidence="2" type="ORF">MFFC18_42780</name>
</gene>
<evidence type="ECO:0000313" key="3">
    <source>
        <dbReference type="Proteomes" id="UP000322214"/>
    </source>
</evidence>